<dbReference type="AlphaFoldDB" id="A0A1E7F534"/>
<feature type="region of interest" description="Disordered" evidence="1">
    <location>
        <begin position="1"/>
        <end position="104"/>
    </location>
</feature>
<feature type="compositionally biased region" description="Low complexity" evidence="1">
    <location>
        <begin position="78"/>
        <end position="89"/>
    </location>
</feature>
<gene>
    <name evidence="2" type="ORF">FRACYDRAFT_241638</name>
</gene>
<evidence type="ECO:0000313" key="3">
    <source>
        <dbReference type="Proteomes" id="UP000095751"/>
    </source>
</evidence>
<evidence type="ECO:0000313" key="2">
    <source>
        <dbReference type="EMBL" id="OEU13301.1"/>
    </source>
</evidence>
<reference evidence="2 3" key="1">
    <citation type="submission" date="2016-09" db="EMBL/GenBank/DDBJ databases">
        <title>Extensive genetic diversity and differential bi-allelic expression allows diatom success in the polar Southern Ocean.</title>
        <authorList>
            <consortium name="DOE Joint Genome Institute"/>
            <person name="Mock T."/>
            <person name="Otillar R.P."/>
            <person name="Strauss J."/>
            <person name="Dupont C."/>
            <person name="Frickenhaus S."/>
            <person name="Maumus F."/>
            <person name="Mcmullan M."/>
            <person name="Sanges R."/>
            <person name="Schmutz J."/>
            <person name="Toseland A."/>
            <person name="Valas R."/>
            <person name="Veluchamy A."/>
            <person name="Ward B.J."/>
            <person name="Allen A."/>
            <person name="Barry K."/>
            <person name="Falciatore A."/>
            <person name="Ferrante M."/>
            <person name="Fortunato A.E."/>
            <person name="Gloeckner G."/>
            <person name="Gruber A."/>
            <person name="Hipkin R."/>
            <person name="Janech M."/>
            <person name="Kroth P."/>
            <person name="Leese F."/>
            <person name="Lindquist E."/>
            <person name="Lyon B.R."/>
            <person name="Martin J."/>
            <person name="Mayer C."/>
            <person name="Parker M."/>
            <person name="Quesneville H."/>
            <person name="Raymond J."/>
            <person name="Uhlig C."/>
            <person name="Valentin K.U."/>
            <person name="Worden A.Z."/>
            <person name="Armbrust E.V."/>
            <person name="Bowler C."/>
            <person name="Green B."/>
            <person name="Moulton V."/>
            <person name="Van Oosterhout C."/>
            <person name="Grigoriev I."/>
        </authorList>
    </citation>
    <scope>NUCLEOTIDE SEQUENCE [LARGE SCALE GENOMIC DNA]</scope>
    <source>
        <strain evidence="2 3">CCMP1102</strain>
    </source>
</reference>
<dbReference type="OrthoDB" id="120383at2759"/>
<feature type="compositionally biased region" description="Low complexity" evidence="1">
    <location>
        <begin position="33"/>
        <end position="47"/>
    </location>
</feature>
<accession>A0A1E7F534</accession>
<name>A0A1E7F534_9STRA</name>
<feature type="region of interest" description="Disordered" evidence="1">
    <location>
        <begin position="676"/>
        <end position="700"/>
    </location>
</feature>
<evidence type="ECO:0000256" key="1">
    <source>
        <dbReference type="SAM" id="MobiDB-lite"/>
    </source>
</evidence>
<dbReference type="EMBL" id="KV784361">
    <property type="protein sequence ID" value="OEU13301.1"/>
    <property type="molecule type" value="Genomic_DNA"/>
</dbReference>
<evidence type="ECO:0008006" key="4">
    <source>
        <dbReference type="Google" id="ProtNLM"/>
    </source>
</evidence>
<feature type="compositionally biased region" description="Polar residues" evidence="1">
    <location>
        <begin position="21"/>
        <end position="32"/>
    </location>
</feature>
<organism evidence="2 3">
    <name type="scientific">Fragilariopsis cylindrus CCMP1102</name>
    <dbReference type="NCBI Taxonomy" id="635003"/>
    <lineage>
        <taxon>Eukaryota</taxon>
        <taxon>Sar</taxon>
        <taxon>Stramenopiles</taxon>
        <taxon>Ochrophyta</taxon>
        <taxon>Bacillariophyta</taxon>
        <taxon>Bacillariophyceae</taxon>
        <taxon>Bacillariophycidae</taxon>
        <taxon>Bacillariales</taxon>
        <taxon>Bacillariaceae</taxon>
        <taxon>Fragilariopsis</taxon>
    </lineage>
</organism>
<protein>
    <recommendedName>
        <fullName evidence="4">PDZ domain-containing protein</fullName>
    </recommendedName>
</protein>
<feature type="compositionally biased region" description="Basic residues" evidence="1">
    <location>
        <begin position="53"/>
        <end position="72"/>
    </location>
</feature>
<dbReference type="Proteomes" id="UP000095751">
    <property type="component" value="Unassembled WGS sequence"/>
</dbReference>
<dbReference type="InParanoid" id="A0A1E7F534"/>
<sequence>MEDSERTPLKSNPPKDVGFQQEYSSVKTANDPNTSSTNGTTTISSNGEDGRRINQHSNKKNIKRKKKERRKQQHDTANNNSISLRNNRNTTKKQVTSSGRSCVAKRKRNGRVVRLIAIDSNDNQEGEPTVSKMTSVPPLPRNQYKTTLRRRSIRKLEIEANKVVNNNLIGLDDEYGDISLGMKLIVVGGRVIVQSLNFLEAGLASPAQLVGVIQRGDVLLAIGNLSLINLSVNQLMEGLSPLSTPDSRGYYRRFLDVRFEAGVGLSLVKIHEEEHARSHGNMALQEPMFSLFPMVDQLSGRPLFVEEIGRANIEHDDCYNDEKVGKLPCGDNFPSESKMNDESIHVISKKFDTLVSSTLAKERYVDRERYESEYFDWREDFSELLRRSVSMTKDDMNDQGERLTKTERLELGKKVMAITKVLELNMEEIDKGRDQRSSKIPSTGFCFRSGASARQRYGTDATIRSGYDTPIEVATDEESIDSGGSLEDIDADKLLLGLAARDRIWRKQVIDVLNMAADDIENFGEEKTKDSIPQHGGIELTQQLGHFLFGETSSRNSKQDKRSISFPPLEITRVLFDLTTYIATYGRDEGSIFGASSKLSSNISSFRSVTTRAGVGGRAAVRIDLVLAERFILDEALPQWLKTFRPLSLEQRKVLWPRLSNRTDLLSGTFTGTANRSNYTGRSSDGDSLTIDSEGSRTQTSIAQSRKKDMRELVDYHQVMDHESQPETCFLVTYFFTQKLITSDPDATLFTVNRNSFVEIYGAYLQIQTCLSFAASVKDEVAISLILKAARNDPNHRDALKEIQKSNDLLFYDQSKLSALVQSLNEIRYESEGERRKLIRDLCVSAYPDIQPWQVRKPCLSPRQSDLNEMRESCSTTVMEEIYYVYLSHLLNPLDGHEGARQDTELVEEFCEWSAGVKPRRNKNPTRMKNFINIVARSSIHHERYRRDLMMLLDLSLTIDKEDLALDLVDEILGNKKLSSGKDALHHVLSCLRRIATISLVASSYALEETKGFQTLRRVLKLFEKMASNDSLICRRSIIVADELFTLLQQWKIQTESNGDDPKMFVLVDFVIKESSRPADVIRALILWSSSNQFGDSLLPRLEDLLCRGIHFSTLNGELSGTLLRLKHARTMFKELASIPVDQQEEKMQSSTTRGIWESMATGNLSIDK</sequence>
<proteinExistence type="predicted"/>
<keyword evidence="3" id="KW-1185">Reference proteome</keyword>
<dbReference type="KEGG" id="fcy:FRACYDRAFT_241638"/>